<gene>
    <name evidence="1" type="ORF">HNQ39_004350</name>
</gene>
<name>A0A7W9SV59_ARMRO</name>
<organism evidence="1 2">
    <name type="scientific">Armatimonas rosea</name>
    <dbReference type="NCBI Taxonomy" id="685828"/>
    <lineage>
        <taxon>Bacteria</taxon>
        <taxon>Bacillati</taxon>
        <taxon>Armatimonadota</taxon>
        <taxon>Armatimonadia</taxon>
        <taxon>Armatimonadales</taxon>
        <taxon>Armatimonadaceae</taxon>
        <taxon>Armatimonas</taxon>
    </lineage>
</organism>
<reference evidence="1 2" key="1">
    <citation type="submission" date="2020-08" db="EMBL/GenBank/DDBJ databases">
        <title>Genomic Encyclopedia of Type Strains, Phase IV (KMG-IV): sequencing the most valuable type-strain genomes for metagenomic binning, comparative biology and taxonomic classification.</title>
        <authorList>
            <person name="Goeker M."/>
        </authorList>
    </citation>
    <scope>NUCLEOTIDE SEQUENCE [LARGE SCALE GENOMIC DNA]</scope>
    <source>
        <strain evidence="1 2">DSM 23562</strain>
    </source>
</reference>
<dbReference type="RefSeq" id="WP_184201726.1">
    <property type="nucleotide sequence ID" value="NZ_JACHGW010000004.1"/>
</dbReference>
<dbReference type="Proteomes" id="UP000520814">
    <property type="component" value="Unassembled WGS sequence"/>
</dbReference>
<sequence length="263" mass="29270">MRAWYYQQFDADFAREIPAEGYGGWKQADLPIRKEETALVVMHAWDTGTRELFPGWHRAVEYIPRADHILREVFPPLLAAVRAAGWPVFHVVGGGNYYQHLPGYQARHSTSPRALERDPLRLREGGIEELLRFRSENVFVGRHNEADVRAGFARLDFPEQARPQGAEGIAEDSEQLAALASAAGVSHLVYVGFALNWCLLLSPGGMVELSRLGYLCSTIREATTAVENAESARTETAKALALWRVALAFGFVFDLADFLEGLA</sequence>
<comment type="caution">
    <text evidence="1">The sequence shown here is derived from an EMBL/GenBank/DDBJ whole genome shotgun (WGS) entry which is preliminary data.</text>
</comment>
<evidence type="ECO:0000313" key="1">
    <source>
        <dbReference type="EMBL" id="MBB6052529.1"/>
    </source>
</evidence>
<evidence type="ECO:0000313" key="2">
    <source>
        <dbReference type="Proteomes" id="UP000520814"/>
    </source>
</evidence>
<dbReference type="EMBL" id="JACHGW010000004">
    <property type="protein sequence ID" value="MBB6052529.1"/>
    <property type="molecule type" value="Genomic_DNA"/>
</dbReference>
<dbReference type="Gene3D" id="3.40.50.850">
    <property type="entry name" value="Isochorismatase-like"/>
    <property type="match status" value="1"/>
</dbReference>
<accession>A0A7W9SV59</accession>
<protein>
    <submittedName>
        <fullName evidence="1">Nicotinamidase-related amidase</fullName>
    </submittedName>
</protein>
<dbReference type="InterPro" id="IPR036380">
    <property type="entry name" value="Isochorismatase-like_sf"/>
</dbReference>
<keyword evidence="2" id="KW-1185">Reference proteome</keyword>
<dbReference type="AlphaFoldDB" id="A0A7W9SV59"/>
<proteinExistence type="predicted"/>
<dbReference type="SUPFAM" id="SSF52499">
    <property type="entry name" value="Isochorismatase-like hydrolases"/>
    <property type="match status" value="1"/>
</dbReference>